<dbReference type="Proteomes" id="UP000267096">
    <property type="component" value="Unassembled WGS sequence"/>
</dbReference>
<accession>A0A0M3JUK0</accession>
<keyword evidence="2" id="KW-1185">Reference proteome</keyword>
<proteinExistence type="predicted"/>
<evidence type="ECO:0000313" key="3">
    <source>
        <dbReference type="WBParaSite" id="ASIM_0001186401-mRNA-1"/>
    </source>
</evidence>
<gene>
    <name evidence="1" type="ORF">ASIM_LOCUS11330</name>
</gene>
<name>A0A0M3JUK0_ANISI</name>
<organism evidence="3">
    <name type="scientific">Anisakis simplex</name>
    <name type="common">Herring worm</name>
    <dbReference type="NCBI Taxonomy" id="6269"/>
    <lineage>
        <taxon>Eukaryota</taxon>
        <taxon>Metazoa</taxon>
        <taxon>Ecdysozoa</taxon>
        <taxon>Nematoda</taxon>
        <taxon>Chromadorea</taxon>
        <taxon>Rhabditida</taxon>
        <taxon>Spirurina</taxon>
        <taxon>Ascaridomorpha</taxon>
        <taxon>Ascaridoidea</taxon>
        <taxon>Anisakidae</taxon>
        <taxon>Anisakis</taxon>
        <taxon>Anisakis simplex complex</taxon>
    </lineage>
</organism>
<evidence type="ECO:0000313" key="2">
    <source>
        <dbReference type="Proteomes" id="UP000267096"/>
    </source>
</evidence>
<dbReference type="WBParaSite" id="ASIM_0001186401-mRNA-1">
    <property type="protein sequence ID" value="ASIM_0001186401-mRNA-1"/>
    <property type="gene ID" value="ASIM_0001186401"/>
</dbReference>
<reference evidence="3" key="1">
    <citation type="submission" date="2017-02" db="UniProtKB">
        <authorList>
            <consortium name="WormBaseParasite"/>
        </authorList>
    </citation>
    <scope>IDENTIFICATION</scope>
</reference>
<dbReference type="EMBL" id="UYRR01031060">
    <property type="protein sequence ID" value="VDK44824.1"/>
    <property type="molecule type" value="Genomic_DNA"/>
</dbReference>
<protein>
    <submittedName>
        <fullName evidence="3">PPM-type phosphatase domain-containing protein</fullName>
    </submittedName>
</protein>
<reference evidence="1 2" key="2">
    <citation type="submission" date="2018-11" db="EMBL/GenBank/DDBJ databases">
        <authorList>
            <consortium name="Pathogen Informatics"/>
        </authorList>
    </citation>
    <scope>NUCLEOTIDE SEQUENCE [LARGE SCALE GENOMIC DNA]</scope>
</reference>
<sequence>MWGNGDTVEDSRLITTGIYHDEAQTVLVSGCDNVYDRMAASVIGIFREWGRMDMDDDHREETGKDQVIDILDNELGG</sequence>
<evidence type="ECO:0000313" key="1">
    <source>
        <dbReference type="EMBL" id="VDK44824.1"/>
    </source>
</evidence>
<dbReference type="AlphaFoldDB" id="A0A0M3JUK0"/>